<dbReference type="GO" id="GO:0004730">
    <property type="term" value="F:pseudouridylate synthase activity"/>
    <property type="evidence" value="ECO:0007669"/>
    <property type="project" value="UniProtKB-UniRule"/>
</dbReference>
<protein>
    <recommendedName>
        <fullName evidence="6">Pseudouridine-5'-phosphate glycosidase</fullName>
        <shortName evidence="6">PsiMP glycosidase</shortName>
        <ecNumber evidence="6">4.2.1.70</ecNumber>
    </recommendedName>
</protein>
<feature type="binding site" evidence="6">
    <location>
        <position position="88"/>
    </location>
    <ligand>
        <name>substrate</name>
    </ligand>
</feature>
<evidence type="ECO:0000256" key="6">
    <source>
        <dbReference type="HAMAP-Rule" id="MF_01876"/>
    </source>
</evidence>
<dbReference type="EC" id="4.2.1.70" evidence="6"/>
<evidence type="ECO:0000313" key="7">
    <source>
        <dbReference type="EMBL" id="HCE17548.1"/>
    </source>
</evidence>
<dbReference type="STRING" id="229919.GCA_001050195_01773"/>
<accession>A0A3D1JIF1</accession>
<comment type="subunit">
    <text evidence="6">Homotrimer.</text>
</comment>
<evidence type="ECO:0000256" key="3">
    <source>
        <dbReference type="ARBA" id="ARBA00023211"/>
    </source>
</evidence>
<feature type="active site" description="Proton donor" evidence="6">
    <location>
        <position position="27"/>
    </location>
</feature>
<sequence length="308" mass="32654">MSVNIPLHFSSEVARARQAGQAVLALESAVITHGLPHPINLELARLLEDEVRGVGVTPATIAIMDGAVRVGLDENALERLATMTPDRKMSRRDLAIALSRRLSGGTTVAGTLLIARMAGIQVFSTGGIGGVHRGSRWDVSADLEELARSPLVVVCSGAKAILDLEATVEMLETLGVPVIGFRTHSFPAFYSGDSGLPVDIMVDSVEEVVDIALRHWQLGLTGAVLVVQAPPEEVAIPYDQMEGIIQEALQEAQKKGIRGSAVTPFLLARVSELSGGESLQANLALLKNNARLGAKIALQLVNSRRLTG</sequence>
<dbReference type="Pfam" id="PF04227">
    <property type="entry name" value="Indigoidine_A"/>
    <property type="match status" value="1"/>
</dbReference>
<feature type="binding site" evidence="6">
    <location>
        <begin position="140"/>
        <end position="142"/>
    </location>
    <ligand>
        <name>substrate</name>
    </ligand>
</feature>
<dbReference type="AlphaFoldDB" id="A0A3D1JIF1"/>
<feature type="active site" description="Nucleophile" evidence="6">
    <location>
        <position position="159"/>
    </location>
</feature>
<dbReference type="EMBL" id="DPBP01000028">
    <property type="protein sequence ID" value="HCE17548.1"/>
    <property type="molecule type" value="Genomic_DNA"/>
</dbReference>
<dbReference type="SUPFAM" id="SSF110581">
    <property type="entry name" value="Indigoidine synthase A-like"/>
    <property type="match status" value="1"/>
</dbReference>
<dbReference type="GO" id="GO:0046872">
    <property type="term" value="F:metal ion binding"/>
    <property type="evidence" value="ECO:0007669"/>
    <property type="project" value="UniProtKB-KW"/>
</dbReference>
<dbReference type="Proteomes" id="UP000264141">
    <property type="component" value="Unassembled WGS sequence"/>
</dbReference>
<dbReference type="InterPro" id="IPR022830">
    <property type="entry name" value="Indigdn_synthA-like"/>
</dbReference>
<dbReference type="Gene3D" id="3.40.1790.10">
    <property type="entry name" value="Indigoidine synthase domain"/>
    <property type="match status" value="1"/>
</dbReference>
<feature type="binding site" evidence="6">
    <location>
        <position position="108"/>
    </location>
    <ligand>
        <name>substrate</name>
    </ligand>
</feature>
<reference evidence="7 8" key="1">
    <citation type="journal article" date="2018" name="Nat. Biotechnol.">
        <title>A standardized bacterial taxonomy based on genome phylogeny substantially revises the tree of life.</title>
        <authorList>
            <person name="Parks D.H."/>
            <person name="Chuvochina M."/>
            <person name="Waite D.W."/>
            <person name="Rinke C."/>
            <person name="Skarshewski A."/>
            <person name="Chaumeil P.A."/>
            <person name="Hugenholtz P."/>
        </authorList>
    </citation>
    <scope>NUCLEOTIDE SEQUENCE [LARGE SCALE GENOMIC DNA]</scope>
    <source>
        <strain evidence="7">UBA8781</strain>
    </source>
</reference>
<evidence type="ECO:0000256" key="4">
    <source>
        <dbReference type="ARBA" id="ARBA00023239"/>
    </source>
</evidence>
<comment type="catalytic activity">
    <reaction evidence="6">
        <text>D-ribose 5-phosphate + uracil = psi-UMP + H2O</text>
        <dbReference type="Rhea" id="RHEA:18337"/>
        <dbReference type="ChEBI" id="CHEBI:15377"/>
        <dbReference type="ChEBI" id="CHEBI:17568"/>
        <dbReference type="ChEBI" id="CHEBI:58380"/>
        <dbReference type="ChEBI" id="CHEBI:78346"/>
        <dbReference type="EC" id="4.2.1.70"/>
    </reaction>
</comment>
<keyword evidence="4 6" id="KW-0456">Lyase</keyword>
<comment type="caution">
    <text evidence="7">The sequence shown here is derived from an EMBL/GenBank/DDBJ whole genome shotgun (WGS) entry which is preliminary data.</text>
</comment>
<keyword evidence="5 6" id="KW-0326">Glycosidase</keyword>
<evidence type="ECO:0000313" key="8">
    <source>
        <dbReference type="Proteomes" id="UP000264141"/>
    </source>
</evidence>
<keyword evidence="2 6" id="KW-0378">Hydrolase</keyword>
<comment type="function">
    <text evidence="6">Catalyzes the reversible cleavage of pseudouridine 5'-phosphate (PsiMP) to ribose 5-phosphate and uracil. Functions biologically in the cleavage direction, as part of a pseudouridine degradation pathway.</text>
</comment>
<dbReference type="PANTHER" id="PTHR42909:SF1">
    <property type="entry name" value="CARBOHYDRATE KINASE PFKB DOMAIN-CONTAINING PROTEIN"/>
    <property type="match status" value="1"/>
</dbReference>
<dbReference type="OrthoDB" id="9805870at2"/>
<comment type="similarity">
    <text evidence="6">Belongs to the pseudouridine-5'-phosphate glycosidase family.</text>
</comment>
<gene>
    <name evidence="6" type="primary">psuG</name>
    <name evidence="7" type="ORF">DEQ80_06785</name>
</gene>
<organism evidence="7 8">
    <name type="scientific">Anaerolinea thermolimosa</name>
    <dbReference type="NCBI Taxonomy" id="229919"/>
    <lineage>
        <taxon>Bacteria</taxon>
        <taxon>Bacillati</taxon>
        <taxon>Chloroflexota</taxon>
        <taxon>Anaerolineae</taxon>
        <taxon>Anaerolineales</taxon>
        <taxon>Anaerolineaceae</taxon>
        <taxon>Anaerolinea</taxon>
    </lineage>
</organism>
<evidence type="ECO:0000256" key="2">
    <source>
        <dbReference type="ARBA" id="ARBA00022801"/>
    </source>
</evidence>
<keyword evidence="1 6" id="KW-0479">Metal-binding</keyword>
<keyword evidence="3 6" id="KW-0464">Manganese</keyword>
<feature type="binding site" evidence="6">
    <location>
        <position position="138"/>
    </location>
    <ligand>
        <name>Mn(2+)</name>
        <dbReference type="ChEBI" id="CHEBI:29035"/>
    </ligand>
</feature>
<dbReference type="HAMAP" id="MF_01876">
    <property type="entry name" value="PsiMP_glycosidase"/>
    <property type="match status" value="1"/>
</dbReference>
<dbReference type="GO" id="GO:0005737">
    <property type="term" value="C:cytoplasm"/>
    <property type="evidence" value="ECO:0007669"/>
    <property type="project" value="TreeGrafter"/>
</dbReference>
<proteinExistence type="inferred from homology"/>
<evidence type="ECO:0000256" key="1">
    <source>
        <dbReference type="ARBA" id="ARBA00022723"/>
    </source>
</evidence>
<comment type="cofactor">
    <cofactor evidence="6">
        <name>Mn(2+)</name>
        <dbReference type="ChEBI" id="CHEBI:29035"/>
    </cofactor>
    <text evidence="6">Binds 1 Mn(2+) ion per subunit.</text>
</comment>
<evidence type="ECO:0000256" key="5">
    <source>
        <dbReference type="ARBA" id="ARBA00023295"/>
    </source>
</evidence>
<dbReference type="GO" id="GO:0046113">
    <property type="term" value="P:nucleobase catabolic process"/>
    <property type="evidence" value="ECO:0007669"/>
    <property type="project" value="UniProtKB-UniRule"/>
</dbReference>
<dbReference type="InterPro" id="IPR007342">
    <property type="entry name" value="PsuG"/>
</dbReference>
<dbReference type="PANTHER" id="PTHR42909">
    <property type="entry name" value="ZGC:136858"/>
    <property type="match status" value="1"/>
</dbReference>
<dbReference type="GO" id="GO:0016798">
    <property type="term" value="F:hydrolase activity, acting on glycosyl bonds"/>
    <property type="evidence" value="ECO:0007669"/>
    <property type="project" value="UniProtKB-KW"/>
</dbReference>
<name>A0A3D1JIF1_9CHLR</name>